<proteinExistence type="predicted"/>
<organism evidence="1 2">
    <name type="scientific">Tanacetum coccineum</name>
    <dbReference type="NCBI Taxonomy" id="301880"/>
    <lineage>
        <taxon>Eukaryota</taxon>
        <taxon>Viridiplantae</taxon>
        <taxon>Streptophyta</taxon>
        <taxon>Embryophyta</taxon>
        <taxon>Tracheophyta</taxon>
        <taxon>Spermatophyta</taxon>
        <taxon>Magnoliopsida</taxon>
        <taxon>eudicotyledons</taxon>
        <taxon>Gunneridae</taxon>
        <taxon>Pentapetalae</taxon>
        <taxon>asterids</taxon>
        <taxon>campanulids</taxon>
        <taxon>Asterales</taxon>
        <taxon>Asteraceae</taxon>
        <taxon>Asteroideae</taxon>
        <taxon>Anthemideae</taxon>
        <taxon>Anthemidinae</taxon>
        <taxon>Tanacetum</taxon>
    </lineage>
</organism>
<keyword evidence="2" id="KW-1185">Reference proteome</keyword>
<reference evidence="1" key="1">
    <citation type="journal article" date="2022" name="Int. J. Mol. Sci.">
        <title>Draft Genome of Tanacetum Coccineum: Genomic Comparison of Closely Related Tanacetum-Family Plants.</title>
        <authorList>
            <person name="Yamashiro T."/>
            <person name="Shiraishi A."/>
            <person name="Nakayama K."/>
            <person name="Satake H."/>
        </authorList>
    </citation>
    <scope>NUCLEOTIDE SEQUENCE</scope>
</reference>
<evidence type="ECO:0000313" key="2">
    <source>
        <dbReference type="Proteomes" id="UP001151760"/>
    </source>
</evidence>
<comment type="caution">
    <text evidence="1">The sequence shown here is derived from an EMBL/GenBank/DDBJ whole genome shotgun (WGS) entry which is preliminary data.</text>
</comment>
<reference evidence="1" key="2">
    <citation type="submission" date="2022-01" db="EMBL/GenBank/DDBJ databases">
        <authorList>
            <person name="Yamashiro T."/>
            <person name="Shiraishi A."/>
            <person name="Satake H."/>
            <person name="Nakayama K."/>
        </authorList>
    </citation>
    <scope>NUCLEOTIDE SEQUENCE</scope>
</reference>
<evidence type="ECO:0000313" key="1">
    <source>
        <dbReference type="EMBL" id="GJT65493.1"/>
    </source>
</evidence>
<sequence>MMPPVELRNALIALRWSTDYLLKTVAQPHRTIVQVVNRVQKLRKTSGLEPTDRVEVYFKSLDEDPSVPALILKSQGYHRDILEHWAPPPPLGAFSYCYSFIV</sequence>
<accession>A0ABQ5FRI7</accession>
<dbReference type="Proteomes" id="UP001151760">
    <property type="component" value="Unassembled WGS sequence"/>
</dbReference>
<protein>
    <recommendedName>
        <fullName evidence="3">Ubiquitin-like domain-containing protein</fullName>
    </recommendedName>
</protein>
<name>A0ABQ5FRI7_9ASTR</name>
<gene>
    <name evidence="1" type="ORF">Tco_1016973</name>
</gene>
<evidence type="ECO:0008006" key="3">
    <source>
        <dbReference type="Google" id="ProtNLM"/>
    </source>
</evidence>
<dbReference type="EMBL" id="BQNB010017635">
    <property type="protein sequence ID" value="GJT65493.1"/>
    <property type="molecule type" value="Genomic_DNA"/>
</dbReference>